<dbReference type="SUPFAM" id="SSF57802">
    <property type="entry name" value="Rubredoxin-like"/>
    <property type="match status" value="1"/>
</dbReference>
<dbReference type="Gene3D" id="2.20.28.10">
    <property type="match status" value="1"/>
</dbReference>
<accession>A0A2R4N2Y4</accession>
<keyword evidence="2" id="KW-1185">Reference proteome</keyword>
<dbReference type="RefSeq" id="WP_078665333.1">
    <property type="nucleotide sequence ID" value="NZ_CP028491.1"/>
</dbReference>
<dbReference type="EMBL" id="CP028491">
    <property type="protein sequence ID" value="AVX21440.1"/>
    <property type="molecule type" value="Genomic_DNA"/>
</dbReference>
<dbReference type="InterPro" id="IPR054685">
    <property type="entry name" value="Rubredox_RCKP"/>
</dbReference>
<dbReference type="KEGG" id="cthm:CFE_2297"/>
<protein>
    <recommendedName>
        <fullName evidence="3">Rubredoxin</fullName>
    </recommendedName>
</protein>
<dbReference type="Proteomes" id="UP000241323">
    <property type="component" value="Chromosome"/>
</dbReference>
<proteinExistence type="predicted"/>
<evidence type="ECO:0000313" key="1">
    <source>
        <dbReference type="EMBL" id="AVX21440.1"/>
    </source>
</evidence>
<reference evidence="1 2" key="1">
    <citation type="submission" date="2018-04" db="EMBL/GenBank/DDBJ databases">
        <title>Genomic insights into metabolic versatility of Carboxydocella thermautotrophica capable of coupling hydrogenogenic CO oxidation with the reduction of Fe(III) minerals in Kamchatka hot springs.</title>
        <authorList>
            <person name="Toshchakov S.V."/>
            <person name="Tepliuk A.V."/>
            <person name="Gavrilov S.N."/>
            <person name="Kublanov I.V."/>
            <person name="Lebedinsky A.V."/>
            <person name="Bonch-Osmolovskaya E.A."/>
            <person name="Rusakov V.S."/>
            <person name="Chistyakova N.I."/>
            <person name="Korzhenkov A."/>
            <person name="Zavarsina D.G."/>
            <person name="Sokolova T.G."/>
        </authorList>
    </citation>
    <scope>NUCLEOTIDE SEQUENCE [LARGE SCALE GENOMIC DNA]</scope>
    <source>
        <strain evidence="1 2">019</strain>
    </source>
</reference>
<gene>
    <name evidence="1" type="ORF">CFE_2297</name>
</gene>
<sequence>MAVFQCTQCGYEKEGRCKPKKCPQCEGKDTFVKKEQ</sequence>
<evidence type="ECO:0000313" key="2">
    <source>
        <dbReference type="Proteomes" id="UP000241323"/>
    </source>
</evidence>
<evidence type="ECO:0008006" key="3">
    <source>
        <dbReference type="Google" id="ProtNLM"/>
    </source>
</evidence>
<dbReference type="AlphaFoldDB" id="A0A2R4N2Y4"/>
<organism evidence="1 2">
    <name type="scientific">Carboxydocella thermautotrophica</name>
    <dbReference type="NCBI Taxonomy" id="178899"/>
    <lineage>
        <taxon>Bacteria</taxon>
        <taxon>Bacillati</taxon>
        <taxon>Bacillota</taxon>
        <taxon>Clostridia</taxon>
        <taxon>Eubacteriales</taxon>
        <taxon>Clostridiales Family XVI. Incertae Sedis</taxon>
        <taxon>Carboxydocella</taxon>
    </lineage>
</organism>
<name>A0A2R4N2Y4_CARTR</name>
<dbReference type="NCBIfam" id="NF045720">
    <property type="entry name" value="rubredox_RCKP"/>
    <property type="match status" value="1"/>
</dbReference>